<evidence type="ECO:0000313" key="1">
    <source>
        <dbReference type="EMBL" id="AEF82521.1"/>
    </source>
</evidence>
<keyword evidence="2" id="KW-1185">Reference proteome</keyword>
<evidence type="ECO:0000313" key="2">
    <source>
        <dbReference type="Proteomes" id="UP000009222"/>
    </source>
</evidence>
<dbReference type="HOGENOM" id="CLU_1354097_0_0_12"/>
<dbReference type="KEGG" id="taz:TREAZ_1182"/>
<reference evidence="1 2" key="2">
    <citation type="journal article" date="2011" name="ISME J.">
        <title>RNA-seq reveals cooperative metabolic interactions between two termite-gut spirochete species in co-culture.</title>
        <authorList>
            <person name="Rosenthal A.Z."/>
            <person name="Matson E.G."/>
            <person name="Eldar A."/>
            <person name="Leadbetter J.R."/>
        </authorList>
    </citation>
    <scope>NUCLEOTIDE SEQUENCE [LARGE SCALE GENOMIC DNA]</scope>
    <source>
        <strain evidence="2">ATCC BAA-888 / DSM 13862 / ZAS-9</strain>
    </source>
</reference>
<dbReference type="STRING" id="545695.TREAZ_1182"/>
<accession>F5Y715</accession>
<dbReference type="OrthoDB" id="5952844at2"/>
<reference evidence="2" key="1">
    <citation type="submission" date="2009-12" db="EMBL/GenBank/DDBJ databases">
        <title>Complete sequence of Treponema azotonutricium strain ZAS-9.</title>
        <authorList>
            <person name="Tetu S.G."/>
            <person name="Matson E."/>
            <person name="Ren Q."/>
            <person name="Seshadri R."/>
            <person name="Elbourne L."/>
            <person name="Hassan K.A."/>
            <person name="Durkin A."/>
            <person name="Radune D."/>
            <person name="Mohamoud Y."/>
            <person name="Shay R."/>
            <person name="Jin S."/>
            <person name="Zhang X."/>
            <person name="Lucey K."/>
            <person name="Ballor N.R."/>
            <person name="Ottesen E."/>
            <person name="Rosenthal R."/>
            <person name="Allen A."/>
            <person name="Leadbetter J.R."/>
            <person name="Paulsen I.T."/>
        </authorList>
    </citation>
    <scope>NUCLEOTIDE SEQUENCE [LARGE SCALE GENOMIC DNA]</scope>
    <source>
        <strain evidence="2">ATCC BAA-888 / DSM 13862 / ZAS-9</strain>
    </source>
</reference>
<gene>
    <name evidence="1" type="ordered locus">TREAZ_1182</name>
</gene>
<dbReference type="AlphaFoldDB" id="F5Y715"/>
<sequence>MKNFLTEKMAVDAAGIGTDPKDAEKTTGPGAANSEKAIRGVFSQETAESITAQLTEAMNLFAKFGNTFTPHDRLRLIGAGIKNWGFIQTSFSHAGVNPQFVPTFLDMAEFKGAIDDFERKRALLTLIRQFAKIVSDSMLNDSDAAYHDGVDYYNYVREAARRRVPGAEAEHEVLRPYFKRGKRTIMDELNHRQTGLRNTAEG</sequence>
<dbReference type="InParanoid" id="F5Y715"/>
<dbReference type="RefSeq" id="WP_015710811.1">
    <property type="nucleotide sequence ID" value="NC_015577.1"/>
</dbReference>
<dbReference type="EMBL" id="CP001841">
    <property type="protein sequence ID" value="AEF82521.1"/>
    <property type="molecule type" value="Genomic_DNA"/>
</dbReference>
<protein>
    <submittedName>
        <fullName evidence="1">Uncharacterized protein</fullName>
    </submittedName>
</protein>
<proteinExistence type="predicted"/>
<organism evidence="1 2">
    <name type="scientific">Leadbettera azotonutricia (strain ATCC BAA-888 / DSM 13862 / ZAS-9)</name>
    <name type="common">Treponema azotonutricium</name>
    <dbReference type="NCBI Taxonomy" id="545695"/>
    <lineage>
        <taxon>Bacteria</taxon>
        <taxon>Pseudomonadati</taxon>
        <taxon>Spirochaetota</taxon>
        <taxon>Spirochaetia</taxon>
        <taxon>Spirochaetales</taxon>
        <taxon>Breznakiellaceae</taxon>
        <taxon>Leadbettera</taxon>
    </lineage>
</organism>
<dbReference type="Proteomes" id="UP000009222">
    <property type="component" value="Chromosome"/>
</dbReference>
<name>F5Y715_LEAAZ</name>